<dbReference type="AlphaFoldDB" id="A0A1T5F6X3"/>
<accession>A0A1T5F6X3</accession>
<dbReference type="InterPro" id="IPR007842">
    <property type="entry name" value="HEPN_dom"/>
</dbReference>
<evidence type="ECO:0000313" key="3">
    <source>
        <dbReference type="Proteomes" id="UP000190044"/>
    </source>
</evidence>
<organism evidence="2 3">
    <name type="scientific">Sphingopyxis flava</name>
    <dbReference type="NCBI Taxonomy" id="1507287"/>
    <lineage>
        <taxon>Bacteria</taxon>
        <taxon>Pseudomonadati</taxon>
        <taxon>Pseudomonadota</taxon>
        <taxon>Alphaproteobacteria</taxon>
        <taxon>Sphingomonadales</taxon>
        <taxon>Sphingomonadaceae</taxon>
        <taxon>Sphingopyxis</taxon>
    </lineage>
</organism>
<dbReference type="SUPFAM" id="SSF81593">
    <property type="entry name" value="Nucleotidyltransferase substrate binding subunit/domain"/>
    <property type="match status" value="1"/>
</dbReference>
<dbReference type="InterPro" id="IPR052548">
    <property type="entry name" value="Type_VII_TA_antitoxin"/>
</dbReference>
<keyword evidence="2" id="KW-0808">Transferase</keyword>
<gene>
    <name evidence="2" type="ORF">SAMN06295937_102929</name>
</gene>
<dbReference type="PROSITE" id="PS50910">
    <property type="entry name" value="HEPN"/>
    <property type="match status" value="1"/>
</dbReference>
<dbReference type="Gene3D" id="3.30.460.10">
    <property type="entry name" value="Beta Polymerase, domain 2"/>
    <property type="match status" value="1"/>
</dbReference>
<dbReference type="PANTHER" id="PTHR33933:SF1">
    <property type="entry name" value="PROTEIN ADENYLYLTRANSFERASE MNTA-RELATED"/>
    <property type="match status" value="1"/>
</dbReference>
<dbReference type="EMBL" id="FUYP01000029">
    <property type="protein sequence ID" value="SKB91870.1"/>
    <property type="molecule type" value="Genomic_DNA"/>
</dbReference>
<name>A0A1T5F6X3_9SPHN</name>
<dbReference type="GO" id="GO:0016740">
    <property type="term" value="F:transferase activity"/>
    <property type="evidence" value="ECO:0007669"/>
    <property type="project" value="UniProtKB-KW"/>
</dbReference>
<feature type="domain" description="HEPN" evidence="1">
    <location>
        <begin position="190"/>
        <end position="310"/>
    </location>
</feature>
<dbReference type="Proteomes" id="UP000190044">
    <property type="component" value="Unassembled WGS sequence"/>
</dbReference>
<dbReference type="CDD" id="cd05403">
    <property type="entry name" value="NT_KNTase_like"/>
    <property type="match status" value="1"/>
</dbReference>
<dbReference type="PANTHER" id="PTHR33933">
    <property type="entry name" value="NUCLEOTIDYLTRANSFERASE"/>
    <property type="match status" value="1"/>
</dbReference>
<dbReference type="Gene3D" id="1.20.120.330">
    <property type="entry name" value="Nucleotidyltransferases domain 2"/>
    <property type="match status" value="1"/>
</dbReference>
<sequence>MIQSGPDGLAIRPGAFQGGLMRTGLDHLPPAKQRELAEVVRILFEEFAAAHARGNADWNRKGRILKILLYGSYGRGDWVDDPIGGYQSDYDILVVVNYDRLTEFEHWSAAEDRLMRAFTIAKTLTAPVSFIVHSLKDVNAQLERGRPFFVDIVEQGIALYEAEGFEFAQPRNLPPEEARVEAEKYFDCWFPKIGSARRGALHYINDGQPLDAAFTFHQAAERAYHCALLVNTLYAPKSHRLNFLRSQCEQIAPALIEAWPRDNKFSRRCFELLRLAYVQARYSPQFKISAEELSWISERVAVLERLVETICREHIAALGQAFSSQTK</sequence>
<evidence type="ECO:0000313" key="2">
    <source>
        <dbReference type="EMBL" id="SKB91870.1"/>
    </source>
</evidence>
<keyword evidence="3" id="KW-1185">Reference proteome</keyword>
<proteinExistence type="predicted"/>
<dbReference type="Pfam" id="PF05168">
    <property type="entry name" value="HEPN"/>
    <property type="match status" value="1"/>
</dbReference>
<dbReference type="SMART" id="SM00748">
    <property type="entry name" value="HEPN"/>
    <property type="match status" value="1"/>
</dbReference>
<evidence type="ECO:0000259" key="1">
    <source>
        <dbReference type="PROSITE" id="PS50910"/>
    </source>
</evidence>
<dbReference type="InterPro" id="IPR043519">
    <property type="entry name" value="NT_sf"/>
</dbReference>
<reference evidence="3" key="1">
    <citation type="submission" date="2017-02" db="EMBL/GenBank/DDBJ databases">
        <authorList>
            <person name="Varghese N."/>
            <person name="Submissions S."/>
        </authorList>
    </citation>
    <scope>NUCLEOTIDE SEQUENCE [LARGE SCALE GENOMIC DNA]</scope>
    <source>
        <strain evidence="3">R11H</strain>
    </source>
</reference>
<dbReference type="SUPFAM" id="SSF81301">
    <property type="entry name" value="Nucleotidyltransferase"/>
    <property type="match status" value="1"/>
</dbReference>
<protein>
    <submittedName>
        <fullName evidence="2">Predicted nucleotidyltransferase</fullName>
    </submittedName>
</protein>